<keyword evidence="1" id="KW-1133">Transmembrane helix</keyword>
<dbReference type="Proteomes" id="UP000292003">
    <property type="component" value="Unassembled WGS sequence"/>
</dbReference>
<evidence type="ECO:0000313" key="3">
    <source>
        <dbReference type="EMBL" id="RZQ62613.1"/>
    </source>
</evidence>
<keyword evidence="1" id="KW-0472">Membrane</keyword>
<evidence type="ECO:0000259" key="2">
    <source>
        <dbReference type="Pfam" id="PF13559"/>
    </source>
</evidence>
<gene>
    <name evidence="3" type="ORF">EWH70_16725</name>
</gene>
<sequence>MEVPVDVDRDEAARLAREELTDPRYAAAEPSWLQQAADWLGERFTDLLTGTILGLEAGWFWLLVLVVVLVVVLVAVRLRVGPLRGRARVAAPVYAGKARTAAEHRAAAESALAAGDLGTAVRERFRALVRGLEERGILDERSGRTADEAARDAARLLPDLAGDLAAAARLFDEVHYGDRAPTADGYRELAALDDRARATRPVSA</sequence>
<dbReference type="RefSeq" id="WP_130476351.1">
    <property type="nucleotide sequence ID" value="NZ_SFCC01000008.1"/>
</dbReference>
<keyword evidence="1" id="KW-0812">Transmembrane</keyword>
<comment type="caution">
    <text evidence="3">The sequence shown here is derived from an EMBL/GenBank/DDBJ whole genome shotgun (WGS) entry which is preliminary data.</text>
</comment>
<dbReference type="InterPro" id="IPR025403">
    <property type="entry name" value="TgpA-like_C"/>
</dbReference>
<dbReference type="OrthoDB" id="3389322at2"/>
<proteinExistence type="predicted"/>
<protein>
    <submittedName>
        <fullName evidence="3">DUF4129 domain-containing protein</fullName>
    </submittedName>
</protein>
<reference evidence="3 4" key="1">
    <citation type="submission" date="2019-02" db="EMBL/GenBank/DDBJ databases">
        <title>Draft genome sequence of Amycolatopsis sp. 8-3EHSu isolated from roots of Suaeda maritima.</title>
        <authorList>
            <person name="Duangmal K."/>
            <person name="Chantavorakit T."/>
        </authorList>
    </citation>
    <scope>NUCLEOTIDE SEQUENCE [LARGE SCALE GENOMIC DNA]</scope>
    <source>
        <strain evidence="3 4">8-3EHSu</strain>
    </source>
</reference>
<evidence type="ECO:0000313" key="4">
    <source>
        <dbReference type="Proteomes" id="UP000292003"/>
    </source>
</evidence>
<accession>A0A4Q7J8B0</accession>
<dbReference type="Pfam" id="PF13559">
    <property type="entry name" value="DUF4129"/>
    <property type="match status" value="1"/>
</dbReference>
<feature type="domain" description="Protein-glutamine gamma-glutamyltransferase-like C-terminal" evidence="2">
    <location>
        <begin position="124"/>
        <end position="193"/>
    </location>
</feature>
<feature type="transmembrane region" description="Helical" evidence="1">
    <location>
        <begin position="58"/>
        <end position="78"/>
    </location>
</feature>
<evidence type="ECO:0000256" key="1">
    <source>
        <dbReference type="SAM" id="Phobius"/>
    </source>
</evidence>
<dbReference type="AlphaFoldDB" id="A0A4Q7J8B0"/>
<organism evidence="3 4">
    <name type="scientific">Amycolatopsis suaedae</name>
    <dbReference type="NCBI Taxonomy" id="2510978"/>
    <lineage>
        <taxon>Bacteria</taxon>
        <taxon>Bacillati</taxon>
        <taxon>Actinomycetota</taxon>
        <taxon>Actinomycetes</taxon>
        <taxon>Pseudonocardiales</taxon>
        <taxon>Pseudonocardiaceae</taxon>
        <taxon>Amycolatopsis</taxon>
    </lineage>
</organism>
<dbReference type="EMBL" id="SFCC01000008">
    <property type="protein sequence ID" value="RZQ62613.1"/>
    <property type="molecule type" value="Genomic_DNA"/>
</dbReference>
<name>A0A4Q7J8B0_9PSEU</name>
<keyword evidence="4" id="KW-1185">Reference proteome</keyword>